<comment type="caution">
    <text evidence="8">The sequence shown here is derived from an EMBL/GenBank/DDBJ whole genome shotgun (WGS) entry which is preliminary data.</text>
</comment>
<feature type="compositionally biased region" description="Pro residues" evidence="5">
    <location>
        <begin position="142"/>
        <end position="153"/>
    </location>
</feature>
<dbReference type="Gene3D" id="4.10.240.10">
    <property type="entry name" value="Zn(2)-C6 fungal-type DNA-binding domain"/>
    <property type="match status" value="1"/>
</dbReference>
<feature type="region of interest" description="Disordered" evidence="5">
    <location>
        <begin position="80"/>
        <end position="102"/>
    </location>
</feature>
<evidence type="ECO:0000256" key="4">
    <source>
        <dbReference type="ARBA" id="ARBA00023242"/>
    </source>
</evidence>
<protein>
    <recommendedName>
        <fullName evidence="7">Zn(2)-C6 fungal-type domain-containing protein</fullName>
    </recommendedName>
</protein>
<dbReference type="EMBL" id="BRPB01000027">
    <property type="protein sequence ID" value="GLA49164.1"/>
    <property type="molecule type" value="Genomic_DNA"/>
</dbReference>
<gene>
    <name evidence="8" type="ORF">AnigIFM63604_004810</name>
</gene>
<dbReference type="PROSITE" id="PS50048">
    <property type="entry name" value="ZN2_CY6_FUNGAL_2"/>
    <property type="match status" value="1"/>
</dbReference>
<evidence type="ECO:0000259" key="7">
    <source>
        <dbReference type="PROSITE" id="PS50048"/>
    </source>
</evidence>
<feature type="region of interest" description="Disordered" evidence="5">
    <location>
        <begin position="142"/>
        <end position="162"/>
    </location>
</feature>
<keyword evidence="3" id="KW-0804">Transcription</keyword>
<keyword evidence="2" id="KW-0238">DNA-binding</keyword>
<accession>A0A9W6E7Z4</accession>
<keyword evidence="1" id="KW-0805">Transcription regulation</keyword>
<dbReference type="Proteomes" id="UP001144191">
    <property type="component" value="Unassembled WGS sequence"/>
</dbReference>
<proteinExistence type="predicted"/>
<feature type="region of interest" description="Disordered" evidence="5">
    <location>
        <begin position="380"/>
        <end position="399"/>
    </location>
</feature>
<reference evidence="8" key="1">
    <citation type="submission" date="2022-07" db="EMBL/GenBank/DDBJ databases">
        <title>Taxonomy of Aspergillus series Nigri: significant species reduction supported by multi-species coalescent approaches.</title>
        <authorList>
            <person name="Bian C."/>
            <person name="Kusuya Y."/>
            <person name="Sklenar F."/>
            <person name="D'hooge E."/>
            <person name="Yaguchi T."/>
            <person name="Takahashi H."/>
            <person name="Hubka V."/>
        </authorList>
    </citation>
    <scope>NUCLEOTIDE SEQUENCE</scope>
    <source>
        <strain evidence="8">IFM 63604</strain>
    </source>
</reference>
<organism evidence="8 9">
    <name type="scientific">Aspergillus niger</name>
    <dbReference type="NCBI Taxonomy" id="5061"/>
    <lineage>
        <taxon>Eukaryota</taxon>
        <taxon>Fungi</taxon>
        <taxon>Dikarya</taxon>
        <taxon>Ascomycota</taxon>
        <taxon>Pezizomycotina</taxon>
        <taxon>Eurotiomycetes</taxon>
        <taxon>Eurotiomycetidae</taxon>
        <taxon>Eurotiales</taxon>
        <taxon>Aspergillaceae</taxon>
        <taxon>Aspergillus</taxon>
        <taxon>Aspergillus subgen. Circumdati</taxon>
    </lineage>
</organism>
<name>A0A9W6E7Z4_ASPNG</name>
<keyword evidence="6" id="KW-0812">Transmembrane</keyword>
<evidence type="ECO:0000313" key="8">
    <source>
        <dbReference type="EMBL" id="GLA49164.1"/>
    </source>
</evidence>
<feature type="transmembrane region" description="Helical" evidence="6">
    <location>
        <begin position="261"/>
        <end position="284"/>
    </location>
</feature>
<dbReference type="GO" id="GO:0003677">
    <property type="term" value="F:DNA binding"/>
    <property type="evidence" value="ECO:0007669"/>
    <property type="project" value="UniProtKB-KW"/>
</dbReference>
<dbReference type="CDD" id="cd00067">
    <property type="entry name" value="GAL4"/>
    <property type="match status" value="1"/>
</dbReference>
<evidence type="ECO:0000256" key="5">
    <source>
        <dbReference type="SAM" id="MobiDB-lite"/>
    </source>
</evidence>
<evidence type="ECO:0000256" key="3">
    <source>
        <dbReference type="ARBA" id="ARBA00023163"/>
    </source>
</evidence>
<dbReference type="GO" id="GO:0000981">
    <property type="term" value="F:DNA-binding transcription factor activity, RNA polymerase II-specific"/>
    <property type="evidence" value="ECO:0007669"/>
    <property type="project" value="InterPro"/>
</dbReference>
<sequence>MIAAKVEMCQRKMQQTAALPKRLSCDRCYAQKLRCPRPSTNDDASCIRCLRQKVQCVYSTALPKGRPRAAVRACAAGAGATAGAPPITTTTTTAAPSSSDTAPPIFSTEDLVSLTGLSTSGWLPDPTWEDNFCFLSSQVVPQPQPLDTTPPPRSLSASGLDNPENCVGRLSDLATRLHAVYQTTRALSDHPLITNAAFEAVTTLFNAPLSPPSATTTAATTNLRETFTSSRHLLETISHLLWTTPNNNLSTAPAAAADETVIYHFTIACYSLLLLIYATLLTALHRDALTHAQPSLSTTTTTTGPDNNTSTWCSAPSLVELRLVLLFHMITYFLDRLQQMIRMYTAEFEKQASNSTTGRRPPTSGRWSEEVEEMMVVEEPWEREQQIPPPPPPTSSLGSISELETQARAALMQLRMSLVATRGGLVDN</sequence>
<evidence type="ECO:0000313" key="9">
    <source>
        <dbReference type="Proteomes" id="UP001144191"/>
    </source>
</evidence>
<dbReference type="GO" id="GO:0009893">
    <property type="term" value="P:positive regulation of metabolic process"/>
    <property type="evidence" value="ECO:0007669"/>
    <property type="project" value="UniProtKB-ARBA"/>
</dbReference>
<evidence type="ECO:0000256" key="1">
    <source>
        <dbReference type="ARBA" id="ARBA00023015"/>
    </source>
</evidence>
<dbReference type="GO" id="GO:0008270">
    <property type="term" value="F:zinc ion binding"/>
    <property type="evidence" value="ECO:0007669"/>
    <property type="project" value="InterPro"/>
</dbReference>
<dbReference type="SUPFAM" id="SSF57701">
    <property type="entry name" value="Zn2/Cys6 DNA-binding domain"/>
    <property type="match status" value="1"/>
</dbReference>
<evidence type="ECO:0000256" key="6">
    <source>
        <dbReference type="SAM" id="Phobius"/>
    </source>
</evidence>
<keyword evidence="4" id="KW-0539">Nucleus</keyword>
<evidence type="ECO:0000256" key="2">
    <source>
        <dbReference type="ARBA" id="ARBA00023125"/>
    </source>
</evidence>
<dbReference type="AlphaFoldDB" id="A0A9W6E7Z4"/>
<dbReference type="InterPro" id="IPR001138">
    <property type="entry name" value="Zn2Cys6_DnaBD"/>
</dbReference>
<feature type="domain" description="Zn(2)-C6 fungal-type" evidence="7">
    <location>
        <begin position="24"/>
        <end position="58"/>
    </location>
</feature>
<keyword evidence="6" id="KW-0472">Membrane</keyword>
<keyword evidence="6" id="KW-1133">Transmembrane helix</keyword>
<dbReference type="InterPro" id="IPR036864">
    <property type="entry name" value="Zn2-C6_fun-type_DNA-bd_sf"/>
</dbReference>